<reference evidence="1" key="2">
    <citation type="submission" date="2023-04" db="EMBL/GenBank/DDBJ databases">
        <title>Paracnuella aquatica gen. nov., sp. nov., a member of the family Chitinophagaceae isolated from a hot spring.</title>
        <authorList>
            <person name="Wang C."/>
        </authorList>
    </citation>
    <scope>NUCLEOTIDE SEQUENCE</scope>
    <source>
        <strain evidence="1">LB-8</strain>
    </source>
</reference>
<dbReference type="Proteomes" id="UP001155483">
    <property type="component" value="Unassembled WGS sequence"/>
</dbReference>
<sequence length="240" mass="27189">MNFIKKIQVFALIAALLFMVGCQKDGYFMDTGKQTATFNGTILDYIKSKPGTWDSINKIVKLAGLEDSLKTKKLTFFLPDDSCVRRTLVALNQRLERDGKPWVTKLEQIDSAVWRRQLSRYLFKSAKSMNDFPQLDPGNLSAYQGQIYESYAGALMNIGVIYNDAGGVKYAGYHQLRLSYIPSISTPLDYNSWYSVTVSTVNVTPSNGFVHILNYAYHNFGFETTQFIDDVIDKGIDYTK</sequence>
<comment type="caution">
    <text evidence="1">The sequence shown here is derived from an EMBL/GenBank/DDBJ whole genome shotgun (WGS) entry which is preliminary data.</text>
</comment>
<evidence type="ECO:0000313" key="1">
    <source>
        <dbReference type="EMBL" id="MCU7549412.1"/>
    </source>
</evidence>
<dbReference type="PROSITE" id="PS51257">
    <property type="entry name" value="PROKAR_LIPOPROTEIN"/>
    <property type="match status" value="1"/>
</dbReference>
<dbReference type="InterPro" id="IPR036378">
    <property type="entry name" value="FAS1_dom_sf"/>
</dbReference>
<protein>
    <recommendedName>
        <fullName evidence="3">FAS1 domain-containing protein</fullName>
    </recommendedName>
</protein>
<name>A0A9X3BHD8_9BACT</name>
<evidence type="ECO:0000313" key="2">
    <source>
        <dbReference type="Proteomes" id="UP001155483"/>
    </source>
</evidence>
<dbReference type="SUPFAM" id="SSF82153">
    <property type="entry name" value="FAS1 domain"/>
    <property type="match status" value="1"/>
</dbReference>
<proteinExistence type="predicted"/>
<organism evidence="1 2">
    <name type="scientific">Paraflavisolibacter caeni</name>
    <dbReference type="NCBI Taxonomy" id="2982496"/>
    <lineage>
        <taxon>Bacteria</taxon>
        <taxon>Pseudomonadati</taxon>
        <taxon>Bacteroidota</taxon>
        <taxon>Chitinophagia</taxon>
        <taxon>Chitinophagales</taxon>
        <taxon>Chitinophagaceae</taxon>
        <taxon>Paraflavisolibacter</taxon>
    </lineage>
</organism>
<evidence type="ECO:0008006" key="3">
    <source>
        <dbReference type="Google" id="ProtNLM"/>
    </source>
</evidence>
<dbReference type="EMBL" id="JAOTIF010000005">
    <property type="protein sequence ID" value="MCU7549412.1"/>
    <property type="molecule type" value="Genomic_DNA"/>
</dbReference>
<keyword evidence="2" id="KW-1185">Reference proteome</keyword>
<gene>
    <name evidence="1" type="ORF">OCK74_09820</name>
</gene>
<dbReference type="AlphaFoldDB" id="A0A9X3BHD8"/>
<dbReference type="RefSeq" id="WP_279296852.1">
    <property type="nucleotide sequence ID" value="NZ_JAOTIF010000005.1"/>
</dbReference>
<reference evidence="1" key="1">
    <citation type="submission" date="2022-09" db="EMBL/GenBank/DDBJ databases">
        <authorList>
            <person name="Yuan C."/>
            <person name="Ke Z."/>
        </authorList>
    </citation>
    <scope>NUCLEOTIDE SEQUENCE</scope>
    <source>
        <strain evidence="1">LB-8</strain>
    </source>
</reference>
<dbReference type="Gene3D" id="2.30.180.10">
    <property type="entry name" value="FAS1 domain"/>
    <property type="match status" value="1"/>
</dbReference>
<accession>A0A9X3BHD8</accession>